<dbReference type="SUPFAM" id="SSF50911">
    <property type="entry name" value="Mannose 6-phosphate receptor domain"/>
    <property type="match status" value="2"/>
</dbReference>
<dbReference type="InterPro" id="IPR012913">
    <property type="entry name" value="OS9-like_dom"/>
</dbReference>
<dbReference type="PROSITE" id="PS51914">
    <property type="entry name" value="MRH"/>
    <property type="match status" value="2"/>
</dbReference>
<evidence type="ECO:0000259" key="9">
    <source>
        <dbReference type="PROSITE" id="PS51914"/>
    </source>
</evidence>
<comment type="caution">
    <text evidence="10">The sequence shown here is derived from an EMBL/GenBank/DDBJ whole genome shotgun (WGS) entry which is preliminary data.</text>
</comment>
<evidence type="ECO:0000256" key="2">
    <source>
        <dbReference type="ARBA" id="ARBA00022729"/>
    </source>
</evidence>
<organism evidence="10 11">
    <name type="scientific">Pinctada imbricata</name>
    <name type="common">Atlantic pearl-oyster</name>
    <name type="synonym">Pinctada martensii</name>
    <dbReference type="NCBI Taxonomy" id="66713"/>
    <lineage>
        <taxon>Eukaryota</taxon>
        <taxon>Metazoa</taxon>
        <taxon>Spiralia</taxon>
        <taxon>Lophotrochozoa</taxon>
        <taxon>Mollusca</taxon>
        <taxon>Bivalvia</taxon>
        <taxon>Autobranchia</taxon>
        <taxon>Pteriomorphia</taxon>
        <taxon>Pterioida</taxon>
        <taxon>Pterioidea</taxon>
        <taxon>Pteriidae</taxon>
        <taxon>Pinctada</taxon>
    </lineage>
</organism>
<name>A0AA89C3E6_PINIB</name>
<dbReference type="PANTHER" id="PTHR15414:SF0">
    <property type="entry name" value="ENDOPLASMIC RETICULUM LECTIN 1"/>
    <property type="match status" value="1"/>
</dbReference>
<evidence type="ECO:0000256" key="7">
    <source>
        <dbReference type="ARBA" id="ARBA00041661"/>
    </source>
</evidence>
<dbReference type="InterPro" id="IPR044865">
    <property type="entry name" value="MRH_dom"/>
</dbReference>
<dbReference type="GO" id="GO:0005788">
    <property type="term" value="C:endoplasmic reticulum lumen"/>
    <property type="evidence" value="ECO:0007669"/>
    <property type="project" value="TreeGrafter"/>
</dbReference>
<protein>
    <recommendedName>
        <fullName evidence="6">Endoplasmic reticulum lectin 1</fullName>
    </recommendedName>
    <alternativeName>
        <fullName evidence="7">ER lectin</fullName>
    </alternativeName>
</protein>
<evidence type="ECO:0000256" key="1">
    <source>
        <dbReference type="ARBA" id="ARBA00004240"/>
    </source>
</evidence>
<evidence type="ECO:0000313" key="11">
    <source>
        <dbReference type="Proteomes" id="UP001186944"/>
    </source>
</evidence>
<evidence type="ECO:0000313" key="10">
    <source>
        <dbReference type="EMBL" id="KAK3093191.1"/>
    </source>
</evidence>
<comment type="subcellular location">
    <subcellularLocation>
        <location evidence="1">Endoplasmic reticulum</location>
    </subcellularLocation>
</comment>
<keyword evidence="3" id="KW-0256">Endoplasmic reticulum</keyword>
<dbReference type="Proteomes" id="UP001186944">
    <property type="component" value="Unassembled WGS sequence"/>
</dbReference>
<dbReference type="GO" id="GO:0030970">
    <property type="term" value="P:retrograde protein transport, ER to cytosol"/>
    <property type="evidence" value="ECO:0007669"/>
    <property type="project" value="TreeGrafter"/>
</dbReference>
<evidence type="ECO:0000256" key="4">
    <source>
        <dbReference type="ARBA" id="ARBA00023157"/>
    </source>
</evidence>
<dbReference type="Pfam" id="PF07915">
    <property type="entry name" value="PRKCSH"/>
    <property type="match status" value="2"/>
</dbReference>
<proteinExistence type="predicted"/>
<dbReference type="FunFam" id="2.70.130.10:FF:000001">
    <property type="entry name" value="Endoplasmic reticulum lectin 1"/>
    <property type="match status" value="1"/>
</dbReference>
<feature type="compositionally biased region" description="Polar residues" evidence="8">
    <location>
        <begin position="166"/>
        <end position="178"/>
    </location>
</feature>
<feature type="region of interest" description="Disordered" evidence="8">
    <location>
        <begin position="153"/>
        <end position="179"/>
    </location>
</feature>
<feature type="domain" description="MRH" evidence="9">
    <location>
        <begin position="352"/>
        <end position="475"/>
    </location>
</feature>
<dbReference type="PANTHER" id="PTHR15414">
    <property type="entry name" value="OS-9-RELATED"/>
    <property type="match status" value="1"/>
</dbReference>
<dbReference type="EMBL" id="VSWD01000009">
    <property type="protein sequence ID" value="KAK3093191.1"/>
    <property type="molecule type" value="Genomic_DNA"/>
</dbReference>
<keyword evidence="11" id="KW-1185">Reference proteome</keyword>
<feature type="compositionally biased region" description="Acidic residues" evidence="8">
    <location>
        <begin position="309"/>
        <end position="320"/>
    </location>
</feature>
<keyword evidence="4" id="KW-1015">Disulfide bond</keyword>
<evidence type="ECO:0000256" key="8">
    <source>
        <dbReference type="SAM" id="MobiDB-lite"/>
    </source>
</evidence>
<comment type="function">
    <text evidence="5">Probable lectin that binds selectively to improperly folded lumenal proteins. May function in endoplasmic reticulum quality control and endoplasmic reticulum-associated degradation (ERAD) of both non-glycosylated proteins and glycoproteins.</text>
</comment>
<accession>A0AA89C3E6</accession>
<evidence type="ECO:0000256" key="3">
    <source>
        <dbReference type="ARBA" id="ARBA00022824"/>
    </source>
</evidence>
<dbReference type="InterPro" id="IPR009011">
    <property type="entry name" value="Man6P_isomerase_rcpt-bd_dom_sf"/>
</dbReference>
<feature type="region of interest" description="Disordered" evidence="8">
    <location>
        <begin position="308"/>
        <end position="332"/>
    </location>
</feature>
<keyword evidence="2" id="KW-0732">Signal</keyword>
<dbReference type="InterPro" id="IPR045149">
    <property type="entry name" value="OS-9-like"/>
</dbReference>
<gene>
    <name evidence="10" type="ORF">FSP39_012445</name>
</gene>
<reference evidence="10" key="1">
    <citation type="submission" date="2019-08" db="EMBL/GenBank/DDBJ databases">
        <title>The improved chromosome-level genome for the pearl oyster Pinctada fucata martensii using PacBio sequencing and Hi-C.</title>
        <authorList>
            <person name="Zheng Z."/>
        </authorList>
    </citation>
    <scope>NUCLEOTIDE SEQUENCE</scope>
    <source>
        <strain evidence="10">ZZ-2019</strain>
        <tissue evidence="10">Adductor muscle</tissue>
    </source>
</reference>
<feature type="domain" description="MRH" evidence="9">
    <location>
        <begin position="103"/>
        <end position="247"/>
    </location>
</feature>
<evidence type="ECO:0000256" key="5">
    <source>
        <dbReference type="ARBA" id="ARBA00037585"/>
    </source>
</evidence>
<sequence length="491" mass="56391">MSPPPPSFWPLLREAHSQFYDVDGFAYKRTPGYASGLLLHVLKILVRLDELEKGENVLEMKTDANEKYKCVLPDVSDENNDAAKKSYSGPTPEELMENMFVLKTCSYRIESYWTYELCHGKHLRQYHENKELSVQKKPQIQEYFLGYYAPKQSTKGETTPVDDTESSGNPTPQTPQQIKSKKIDGVDIPYFEVNMTDGTSCDLTNSARKARILYVCQPEGRGEIYELKETATCEYEVMVLTSVLCANPKFKPKNPPVSKISCHAIDGSPKKPKQLTKWDVEYKKKGTVSTVRRHHTARKSYTKVKVKEEEEDEEEEEVEEVNTGTPSRPKRVDTTLSATTDKQVLRDFLSGDHCLQGGTGWWKHEFCFGRYTRQFHDDQEGRIVIYLGNWNEKKHLEWIEKNPSKRPKEKGNRKSISLLYTDGDVCDLTGKRRLAEVRLKCVENPRQPHAVSIYLIEPRTCEYILGIESHLFCSIIDRADENGVIRDLSVV</sequence>
<dbReference type="Gene3D" id="2.70.130.10">
    <property type="entry name" value="Mannose-6-phosphate receptor binding domain"/>
    <property type="match status" value="2"/>
</dbReference>
<dbReference type="GO" id="GO:0030968">
    <property type="term" value="P:endoplasmic reticulum unfolded protein response"/>
    <property type="evidence" value="ECO:0007669"/>
    <property type="project" value="InterPro"/>
</dbReference>
<evidence type="ECO:0000256" key="6">
    <source>
        <dbReference type="ARBA" id="ARBA00041108"/>
    </source>
</evidence>
<dbReference type="AlphaFoldDB" id="A0AA89C3E6"/>